<dbReference type="Proteomes" id="UP000318437">
    <property type="component" value="Unassembled WGS sequence"/>
</dbReference>
<organism evidence="1 2">
    <name type="scientific">Bythopirellula polymerisocia</name>
    <dbReference type="NCBI Taxonomy" id="2528003"/>
    <lineage>
        <taxon>Bacteria</taxon>
        <taxon>Pseudomonadati</taxon>
        <taxon>Planctomycetota</taxon>
        <taxon>Planctomycetia</taxon>
        <taxon>Pirellulales</taxon>
        <taxon>Lacipirellulaceae</taxon>
        <taxon>Bythopirellula</taxon>
    </lineage>
</organism>
<comment type="caution">
    <text evidence="1">The sequence shown here is derived from an EMBL/GenBank/DDBJ whole genome shotgun (WGS) entry which is preliminary data.</text>
</comment>
<gene>
    <name evidence="1" type="ORF">Pla144_48030</name>
</gene>
<protein>
    <submittedName>
        <fullName evidence="1">Uncharacterized protein</fullName>
    </submittedName>
</protein>
<dbReference type="EMBL" id="SJPS01000012">
    <property type="protein sequence ID" value="TWU20902.1"/>
    <property type="molecule type" value="Genomic_DNA"/>
</dbReference>
<proteinExistence type="predicted"/>
<dbReference type="AlphaFoldDB" id="A0A5C6C9T4"/>
<keyword evidence="2" id="KW-1185">Reference proteome</keyword>
<name>A0A5C6C9T4_9BACT</name>
<evidence type="ECO:0000313" key="2">
    <source>
        <dbReference type="Proteomes" id="UP000318437"/>
    </source>
</evidence>
<accession>A0A5C6C9T4</accession>
<sequence>MHPIATPDIFEPDPTEQQIRELCWKIQDSWTDRERQLRAGRFAEVEVVAIPVVPEPSHSKSTI</sequence>
<evidence type="ECO:0000313" key="1">
    <source>
        <dbReference type="EMBL" id="TWU20902.1"/>
    </source>
</evidence>
<reference evidence="1 2" key="1">
    <citation type="submission" date="2019-02" db="EMBL/GenBank/DDBJ databases">
        <title>Deep-cultivation of Planctomycetes and their phenomic and genomic characterization uncovers novel biology.</title>
        <authorList>
            <person name="Wiegand S."/>
            <person name="Jogler M."/>
            <person name="Boedeker C."/>
            <person name="Pinto D."/>
            <person name="Vollmers J."/>
            <person name="Rivas-Marin E."/>
            <person name="Kohn T."/>
            <person name="Peeters S.H."/>
            <person name="Heuer A."/>
            <person name="Rast P."/>
            <person name="Oberbeckmann S."/>
            <person name="Bunk B."/>
            <person name="Jeske O."/>
            <person name="Meyerdierks A."/>
            <person name="Storesund J.E."/>
            <person name="Kallscheuer N."/>
            <person name="Luecker S."/>
            <person name="Lage O.M."/>
            <person name="Pohl T."/>
            <person name="Merkel B.J."/>
            <person name="Hornburger P."/>
            <person name="Mueller R.-W."/>
            <person name="Bruemmer F."/>
            <person name="Labrenz M."/>
            <person name="Spormann A.M."/>
            <person name="Op Den Camp H."/>
            <person name="Overmann J."/>
            <person name="Amann R."/>
            <person name="Jetten M.S.M."/>
            <person name="Mascher T."/>
            <person name="Medema M.H."/>
            <person name="Devos D.P."/>
            <person name="Kaster A.-K."/>
            <person name="Ovreas L."/>
            <person name="Rohde M."/>
            <person name="Galperin M.Y."/>
            <person name="Jogler C."/>
        </authorList>
    </citation>
    <scope>NUCLEOTIDE SEQUENCE [LARGE SCALE GENOMIC DNA]</scope>
    <source>
        <strain evidence="1 2">Pla144</strain>
    </source>
</reference>